<dbReference type="InterPro" id="IPR036390">
    <property type="entry name" value="WH_DNA-bd_sf"/>
</dbReference>
<organism evidence="6 7">
    <name type="scientific">Citricoccus alkalitolerans</name>
    <dbReference type="NCBI Taxonomy" id="246603"/>
    <lineage>
        <taxon>Bacteria</taxon>
        <taxon>Bacillati</taxon>
        <taxon>Actinomycetota</taxon>
        <taxon>Actinomycetes</taxon>
        <taxon>Micrococcales</taxon>
        <taxon>Micrococcaceae</taxon>
        <taxon>Citricoccus</taxon>
    </lineage>
</organism>
<reference evidence="7" key="1">
    <citation type="journal article" date="2019" name="Int. J. Syst. Evol. Microbiol.">
        <title>The Global Catalogue of Microorganisms (GCM) 10K type strain sequencing project: providing services to taxonomists for standard genome sequencing and annotation.</title>
        <authorList>
            <consortium name="The Broad Institute Genomics Platform"/>
            <consortium name="The Broad Institute Genome Sequencing Center for Infectious Disease"/>
            <person name="Wu L."/>
            <person name="Ma J."/>
        </authorList>
    </citation>
    <scope>NUCLEOTIDE SEQUENCE [LARGE SCALE GENOMIC DNA]</scope>
    <source>
        <strain evidence="7">CGMCC 1.12125</strain>
    </source>
</reference>
<feature type="domain" description="HTH lysR-type" evidence="5">
    <location>
        <begin position="4"/>
        <end position="61"/>
    </location>
</feature>
<dbReference type="InterPro" id="IPR036388">
    <property type="entry name" value="WH-like_DNA-bd_sf"/>
</dbReference>
<dbReference type="Pfam" id="PF00126">
    <property type="entry name" value="HTH_1"/>
    <property type="match status" value="1"/>
</dbReference>
<dbReference type="InterPro" id="IPR005119">
    <property type="entry name" value="LysR_subst-bd"/>
</dbReference>
<dbReference type="Pfam" id="PF03466">
    <property type="entry name" value="LysR_substrate"/>
    <property type="match status" value="1"/>
</dbReference>
<proteinExistence type="inferred from homology"/>
<evidence type="ECO:0000259" key="5">
    <source>
        <dbReference type="PROSITE" id="PS50931"/>
    </source>
</evidence>
<dbReference type="PROSITE" id="PS50931">
    <property type="entry name" value="HTH_LYSR"/>
    <property type="match status" value="1"/>
</dbReference>
<dbReference type="Gene3D" id="1.10.10.10">
    <property type="entry name" value="Winged helix-like DNA-binding domain superfamily/Winged helix DNA-binding domain"/>
    <property type="match status" value="1"/>
</dbReference>
<keyword evidence="2" id="KW-0805">Transcription regulation</keyword>
<dbReference type="Gene3D" id="3.40.190.10">
    <property type="entry name" value="Periplasmic binding protein-like II"/>
    <property type="match status" value="2"/>
</dbReference>
<evidence type="ECO:0000313" key="6">
    <source>
        <dbReference type="EMBL" id="MFC4429461.1"/>
    </source>
</evidence>
<dbReference type="EMBL" id="JBHSEN010000001">
    <property type="protein sequence ID" value="MFC4429461.1"/>
    <property type="molecule type" value="Genomic_DNA"/>
</dbReference>
<keyword evidence="4" id="KW-0804">Transcription</keyword>
<evidence type="ECO:0000256" key="2">
    <source>
        <dbReference type="ARBA" id="ARBA00023015"/>
    </source>
</evidence>
<evidence type="ECO:0000256" key="4">
    <source>
        <dbReference type="ARBA" id="ARBA00023163"/>
    </source>
</evidence>
<name>A0ABV8XX42_9MICC</name>
<dbReference type="PANTHER" id="PTHR30118:SF15">
    <property type="entry name" value="TRANSCRIPTIONAL REGULATORY PROTEIN"/>
    <property type="match status" value="1"/>
</dbReference>
<evidence type="ECO:0000313" key="7">
    <source>
        <dbReference type="Proteomes" id="UP001595965"/>
    </source>
</evidence>
<dbReference type="RefSeq" id="WP_344228360.1">
    <property type="nucleotide sequence ID" value="NZ_BAAALH010000002.1"/>
</dbReference>
<comment type="caution">
    <text evidence="6">The sequence shown here is derived from an EMBL/GenBank/DDBJ whole genome shotgun (WGS) entry which is preliminary data.</text>
</comment>
<keyword evidence="3" id="KW-0238">DNA-binding</keyword>
<dbReference type="PANTHER" id="PTHR30118">
    <property type="entry name" value="HTH-TYPE TRANSCRIPTIONAL REGULATOR LEUO-RELATED"/>
    <property type="match status" value="1"/>
</dbReference>
<evidence type="ECO:0000256" key="3">
    <source>
        <dbReference type="ARBA" id="ARBA00023125"/>
    </source>
</evidence>
<evidence type="ECO:0000256" key="1">
    <source>
        <dbReference type="ARBA" id="ARBA00009437"/>
    </source>
</evidence>
<dbReference type="CDD" id="cd08459">
    <property type="entry name" value="PBP2_DntR_NahR_LinR_like"/>
    <property type="match status" value="1"/>
</dbReference>
<dbReference type="InterPro" id="IPR000847">
    <property type="entry name" value="LysR_HTH_N"/>
</dbReference>
<dbReference type="SUPFAM" id="SSF46785">
    <property type="entry name" value="Winged helix' DNA-binding domain"/>
    <property type="match status" value="1"/>
</dbReference>
<dbReference type="InterPro" id="IPR050389">
    <property type="entry name" value="LysR-type_TF"/>
</dbReference>
<comment type="similarity">
    <text evidence="1">Belongs to the LysR transcriptional regulatory family.</text>
</comment>
<keyword evidence="7" id="KW-1185">Reference proteome</keyword>
<dbReference type="PRINTS" id="PR00039">
    <property type="entry name" value="HTHLYSR"/>
</dbReference>
<dbReference type="SUPFAM" id="SSF53850">
    <property type="entry name" value="Periplasmic binding protein-like II"/>
    <property type="match status" value="1"/>
</dbReference>
<dbReference type="Proteomes" id="UP001595965">
    <property type="component" value="Unassembled WGS sequence"/>
</dbReference>
<accession>A0ABV8XX42</accession>
<gene>
    <name evidence="6" type="ORF">ACFO0K_07190</name>
</gene>
<protein>
    <submittedName>
        <fullName evidence="6">LysR family transcriptional regulator</fullName>
    </submittedName>
</protein>
<sequence>MGHFELSLIPTFIAIYETGSLTRAAETLAISQPSVSYTLAKLRKQLSDPLFVRTAEGMQPTRRAIELFAVFKAVANDVEDVVQKGREFDARTSNHTFRLCLSDLGELAFLPAVTERLAVEAPQVLLEVVPMQIDHVAEWLELGTVDAAIASVELPGHARQEILDQERYVCVIPQGLDADNPAAPEGGRLSVEQFGALRHVVIDRAMGHSQADAALATLGVGRDVRLRLPHFASVPAALTSSDLAVIVPLRVAQIFQRLWPVTVRELPVEIPSFDVRLYWKDAETRSTPAEWFLDFLRRVLAEAGTGNP</sequence>